<proteinExistence type="predicted"/>
<dbReference type="EMBL" id="CP002902">
    <property type="protein sequence ID" value="AEJ42016.1"/>
    <property type="molecule type" value="Genomic_DNA"/>
</dbReference>
<reference evidence="3" key="2">
    <citation type="submission" date="2011-06" db="EMBL/GenBank/DDBJ databases">
        <title>The complete genome sequence of Alicyclobacillus acidocaldarius sp. Tc-4-1.</title>
        <authorList>
            <person name="Chen Y."/>
            <person name="He Y."/>
            <person name="Dong Z."/>
            <person name="Hu S."/>
        </authorList>
    </citation>
    <scope>NUCLEOTIDE SEQUENCE [LARGE SCALE GENOMIC DNA]</scope>
    <source>
        <strain evidence="3">Tc-4-1</strain>
    </source>
</reference>
<dbReference type="AlphaFoldDB" id="F8IHP9"/>
<sequence>MGPPTISAEQRNVADAVEPPRLASMGPPTISAEQRAASDPA</sequence>
<dbReference type="HOGENOM" id="CLU_3264700_0_0_9"/>
<organism evidence="2 3">
    <name type="scientific">Alicyclobacillus acidocaldarius (strain Tc-4-1)</name>
    <name type="common">Bacillus acidocaldarius</name>
    <dbReference type="NCBI Taxonomy" id="1048834"/>
    <lineage>
        <taxon>Bacteria</taxon>
        <taxon>Bacillati</taxon>
        <taxon>Bacillota</taxon>
        <taxon>Bacilli</taxon>
        <taxon>Bacillales</taxon>
        <taxon>Alicyclobacillaceae</taxon>
        <taxon>Alicyclobacillus</taxon>
    </lineage>
</organism>
<dbReference type="STRING" id="1048834.TC41_0036"/>
<dbReference type="KEGG" id="aad:TC41_0036"/>
<evidence type="ECO:0000256" key="1">
    <source>
        <dbReference type="SAM" id="MobiDB-lite"/>
    </source>
</evidence>
<evidence type="ECO:0000313" key="2">
    <source>
        <dbReference type="EMBL" id="AEJ42016.1"/>
    </source>
</evidence>
<dbReference type="Proteomes" id="UP000000292">
    <property type="component" value="Chromosome"/>
</dbReference>
<evidence type="ECO:0000313" key="3">
    <source>
        <dbReference type="Proteomes" id="UP000000292"/>
    </source>
</evidence>
<gene>
    <name evidence="2" type="ordered locus">TC41_0036</name>
</gene>
<name>F8IHP9_ALIAT</name>
<reference evidence="2 3" key="1">
    <citation type="journal article" date="2011" name="J. Bacteriol.">
        <title>Complete Genome Sequence of Alicyclobacillus acidocaldarius Strain Tc-4-1.</title>
        <authorList>
            <person name="Chen Y."/>
            <person name="He Y."/>
            <person name="Zhang B."/>
            <person name="Yang J."/>
            <person name="Li W."/>
            <person name="Dong Z."/>
            <person name="Hu S."/>
        </authorList>
    </citation>
    <scope>NUCLEOTIDE SEQUENCE [LARGE SCALE GENOMIC DNA]</scope>
    <source>
        <strain evidence="2 3">Tc-4-1</strain>
    </source>
</reference>
<feature type="region of interest" description="Disordered" evidence="1">
    <location>
        <begin position="1"/>
        <end position="41"/>
    </location>
</feature>
<protein>
    <submittedName>
        <fullName evidence="2">Uncharacterized protein</fullName>
    </submittedName>
</protein>
<accession>F8IHP9</accession>